<comment type="caution">
    <text evidence="13">The sequence shown here is derived from an EMBL/GenBank/DDBJ whole genome shotgun (WGS) entry which is preliminary data.</text>
</comment>
<keyword evidence="4" id="KW-0902">Two-component regulatory system</keyword>
<feature type="DNA-binding region" description="OmpR/PhoB-type" evidence="10">
    <location>
        <begin position="135"/>
        <end position="235"/>
    </location>
</feature>
<evidence type="ECO:0000256" key="9">
    <source>
        <dbReference type="PROSITE-ProRule" id="PRU00169"/>
    </source>
</evidence>
<dbReference type="SMART" id="SM00448">
    <property type="entry name" value="REC"/>
    <property type="match status" value="1"/>
</dbReference>
<feature type="domain" description="Response regulatory" evidence="11">
    <location>
        <begin position="5"/>
        <end position="118"/>
    </location>
</feature>
<dbReference type="Pfam" id="PF00072">
    <property type="entry name" value="Response_reg"/>
    <property type="match status" value="1"/>
</dbReference>
<keyword evidence="2" id="KW-0963">Cytoplasm</keyword>
<dbReference type="Gene3D" id="6.10.250.690">
    <property type="match status" value="1"/>
</dbReference>
<feature type="domain" description="OmpR/PhoB-type" evidence="12">
    <location>
        <begin position="135"/>
        <end position="235"/>
    </location>
</feature>
<dbReference type="FunFam" id="3.40.50.2300:FF:000001">
    <property type="entry name" value="DNA-binding response regulator PhoB"/>
    <property type="match status" value="1"/>
</dbReference>
<evidence type="ECO:0000256" key="4">
    <source>
        <dbReference type="ARBA" id="ARBA00023012"/>
    </source>
</evidence>
<organism evidence="13">
    <name type="scientific">OCS116 cluster bacterium</name>
    <dbReference type="NCBI Taxonomy" id="2030921"/>
    <lineage>
        <taxon>Bacteria</taxon>
        <taxon>Pseudomonadati</taxon>
        <taxon>Pseudomonadota</taxon>
        <taxon>Alphaproteobacteria</taxon>
        <taxon>OCS116 cluster</taxon>
    </lineage>
</organism>
<dbReference type="CDD" id="cd00383">
    <property type="entry name" value="trans_reg_C"/>
    <property type="match status" value="1"/>
</dbReference>
<dbReference type="InterPro" id="IPR001867">
    <property type="entry name" value="OmpR/PhoB-type_DNA-bd"/>
</dbReference>
<dbReference type="Pfam" id="PF00486">
    <property type="entry name" value="Trans_reg_C"/>
    <property type="match status" value="1"/>
</dbReference>
<dbReference type="InterPro" id="IPR036388">
    <property type="entry name" value="WH-like_DNA-bd_sf"/>
</dbReference>
<reference evidence="13" key="2">
    <citation type="journal article" date="2018" name="ISME J.">
        <title>A dynamic microbial community with high functional redundancy inhabits the cold, oxic subseafloor aquifer.</title>
        <authorList>
            <person name="Tully B.J."/>
            <person name="Wheat C.G."/>
            <person name="Glazer B.T."/>
            <person name="Huber J.A."/>
        </authorList>
    </citation>
    <scope>NUCLEOTIDE SEQUENCE</scope>
    <source>
        <strain evidence="13">NORP83</strain>
    </source>
</reference>
<dbReference type="InterPro" id="IPR039420">
    <property type="entry name" value="WalR-like"/>
</dbReference>
<feature type="modified residue" description="4-aspartylphosphate" evidence="9">
    <location>
        <position position="54"/>
    </location>
</feature>
<comment type="subcellular location">
    <subcellularLocation>
        <location evidence="1">Cytoplasm</location>
    </subcellularLocation>
</comment>
<dbReference type="PROSITE" id="PS51755">
    <property type="entry name" value="OMPR_PHOB"/>
    <property type="match status" value="1"/>
</dbReference>
<reference key="1">
    <citation type="submission" date="2017-08" db="EMBL/GenBank/DDBJ databases">
        <title>A dynamic microbial community with high functional redundancy inhabits the cold, oxic subseafloor aquifer.</title>
        <authorList>
            <person name="Tully B.J."/>
            <person name="Wheat C.G."/>
            <person name="Glazer B.T."/>
            <person name="Huber J.A."/>
        </authorList>
    </citation>
    <scope>NUCLEOTIDE SEQUENCE [LARGE SCALE GENOMIC DNA]</scope>
</reference>
<dbReference type="GO" id="GO:0006355">
    <property type="term" value="P:regulation of DNA-templated transcription"/>
    <property type="evidence" value="ECO:0007669"/>
    <property type="project" value="InterPro"/>
</dbReference>
<gene>
    <name evidence="13" type="ORF">COB13_08260</name>
</gene>
<name>A0A2A4Z1Q1_9PROT</name>
<dbReference type="Gene3D" id="1.10.10.10">
    <property type="entry name" value="Winged helix-like DNA-binding domain superfamily/Winged helix DNA-binding domain"/>
    <property type="match status" value="1"/>
</dbReference>
<dbReference type="SUPFAM" id="SSF46894">
    <property type="entry name" value="C-terminal effector domain of the bipartite response regulators"/>
    <property type="match status" value="1"/>
</dbReference>
<dbReference type="InterPro" id="IPR001789">
    <property type="entry name" value="Sig_transdc_resp-reg_receiver"/>
</dbReference>
<dbReference type="SUPFAM" id="SSF52172">
    <property type="entry name" value="CheY-like"/>
    <property type="match status" value="1"/>
</dbReference>
<dbReference type="GO" id="GO:0005829">
    <property type="term" value="C:cytosol"/>
    <property type="evidence" value="ECO:0007669"/>
    <property type="project" value="TreeGrafter"/>
</dbReference>
<proteinExistence type="predicted"/>
<dbReference type="EMBL" id="NVUS01000009">
    <property type="protein sequence ID" value="PCJ00947.1"/>
    <property type="molecule type" value="Genomic_DNA"/>
</dbReference>
<accession>A0A2A4Z1Q1</accession>
<evidence type="ECO:0000256" key="7">
    <source>
        <dbReference type="ARBA" id="ARBA00023163"/>
    </source>
</evidence>
<evidence type="ECO:0000259" key="11">
    <source>
        <dbReference type="PROSITE" id="PS50110"/>
    </source>
</evidence>
<dbReference type="InterPro" id="IPR011006">
    <property type="entry name" value="CheY-like_superfamily"/>
</dbReference>
<dbReference type="AlphaFoldDB" id="A0A2A4Z1Q1"/>
<evidence type="ECO:0000256" key="5">
    <source>
        <dbReference type="ARBA" id="ARBA00023015"/>
    </source>
</evidence>
<protein>
    <recommendedName>
        <fullName evidence="8">Regulatory protein VirG</fullName>
    </recommendedName>
</protein>
<dbReference type="GO" id="GO:0000976">
    <property type="term" value="F:transcription cis-regulatory region binding"/>
    <property type="evidence" value="ECO:0007669"/>
    <property type="project" value="TreeGrafter"/>
</dbReference>
<dbReference type="SMART" id="SM00862">
    <property type="entry name" value="Trans_reg_C"/>
    <property type="match status" value="1"/>
</dbReference>
<dbReference type="GO" id="GO:0000156">
    <property type="term" value="F:phosphorelay response regulator activity"/>
    <property type="evidence" value="ECO:0007669"/>
    <property type="project" value="TreeGrafter"/>
</dbReference>
<sequence>MQNGHIYIVDDNKDIRDLTGRYLTEHGFKTSVAEDGRALRALIKMGTPDLVVLDIMMPGEDGLSLCRYLRETTEVPIIMLTAMADETDRIIGLEMGADDYLTKPFNPRELLARIKSVLRRAQSLPPRKLLDIEAANEAHFNGWVLDVKSRELVDKNGINYVLSTAEFMLLSVFLLHPNTELNRDQLLDLARGREAQLFDRSIDNLVSRLRRKVEIDHKKPELIKTVWGKGYMFCANVELC</sequence>
<dbReference type="InterPro" id="IPR016032">
    <property type="entry name" value="Sig_transdc_resp-reg_C-effctor"/>
</dbReference>
<evidence type="ECO:0000256" key="3">
    <source>
        <dbReference type="ARBA" id="ARBA00022553"/>
    </source>
</evidence>
<dbReference type="FunFam" id="1.10.10.10:FF:000099">
    <property type="entry name" value="Two-component system response regulator TorR"/>
    <property type="match status" value="1"/>
</dbReference>
<evidence type="ECO:0000256" key="2">
    <source>
        <dbReference type="ARBA" id="ARBA00022490"/>
    </source>
</evidence>
<dbReference type="Gene3D" id="3.40.50.2300">
    <property type="match status" value="1"/>
</dbReference>
<evidence type="ECO:0000313" key="13">
    <source>
        <dbReference type="EMBL" id="PCJ00947.1"/>
    </source>
</evidence>
<evidence type="ECO:0000259" key="12">
    <source>
        <dbReference type="PROSITE" id="PS51755"/>
    </source>
</evidence>
<evidence type="ECO:0000256" key="10">
    <source>
        <dbReference type="PROSITE-ProRule" id="PRU01091"/>
    </source>
</evidence>
<keyword evidence="5" id="KW-0805">Transcription regulation</keyword>
<dbReference type="PANTHER" id="PTHR48111">
    <property type="entry name" value="REGULATOR OF RPOS"/>
    <property type="match status" value="1"/>
</dbReference>
<evidence type="ECO:0000256" key="6">
    <source>
        <dbReference type="ARBA" id="ARBA00023125"/>
    </source>
</evidence>
<keyword evidence="3 9" id="KW-0597">Phosphoprotein</keyword>
<evidence type="ECO:0000256" key="8">
    <source>
        <dbReference type="ARBA" id="ARBA00067337"/>
    </source>
</evidence>
<dbReference type="GO" id="GO:0032993">
    <property type="term" value="C:protein-DNA complex"/>
    <property type="evidence" value="ECO:0007669"/>
    <property type="project" value="TreeGrafter"/>
</dbReference>
<keyword evidence="6 10" id="KW-0238">DNA-binding</keyword>
<keyword evidence="7" id="KW-0804">Transcription</keyword>
<dbReference type="PANTHER" id="PTHR48111:SF4">
    <property type="entry name" value="DNA-BINDING DUAL TRANSCRIPTIONAL REGULATOR OMPR"/>
    <property type="match status" value="1"/>
</dbReference>
<evidence type="ECO:0000256" key="1">
    <source>
        <dbReference type="ARBA" id="ARBA00004496"/>
    </source>
</evidence>
<dbReference type="PROSITE" id="PS50110">
    <property type="entry name" value="RESPONSE_REGULATORY"/>
    <property type="match status" value="1"/>
</dbReference>